<dbReference type="SUPFAM" id="SSF55031">
    <property type="entry name" value="Bacterial exopeptidase dimerisation domain"/>
    <property type="match status" value="1"/>
</dbReference>
<dbReference type="InterPro" id="IPR011650">
    <property type="entry name" value="Peptidase_M20_dimer"/>
</dbReference>
<keyword evidence="7" id="KW-0479">Metal-binding</keyword>
<dbReference type="GO" id="GO:0019877">
    <property type="term" value="P:diaminopimelate biosynthetic process"/>
    <property type="evidence" value="ECO:0007669"/>
    <property type="project" value="UniProtKB-KW"/>
</dbReference>
<dbReference type="OrthoDB" id="9809784at2"/>
<evidence type="ECO:0000256" key="1">
    <source>
        <dbReference type="ARBA" id="ARBA00005130"/>
    </source>
</evidence>
<dbReference type="InterPro" id="IPR005941">
    <property type="entry name" value="DapE_proteobac"/>
</dbReference>
<feature type="domain" description="Peptidase M20 dimerisation" evidence="15">
    <location>
        <begin position="178"/>
        <end position="283"/>
    </location>
</feature>
<dbReference type="InterPro" id="IPR002933">
    <property type="entry name" value="Peptidase_M20"/>
</dbReference>
<sequence>MSFSLETSPLTLACQLMSVESVTPNDGGIFSQLIKIFSASTDQIYCIEWGQTKNLYVRWGTSGPHMCFAGHVDVVPPGDSALWSFPAFQATHLNGWIYGRGAADMKGAIGCFLYSLWKHLKNNSIQGSYSILLTSDEEGHGIDGIQKMVPWLQEKQEKIDHILIGEPTGSKVGEVLQVGRRGSITGTLTFSGIQGHIAYQDLCDNPMPRFIHCLSELISCPIDLGDSQFECSSFHLIGVEPVAIAMNVSPAYAKAQFGVRFNAHQNFDSISEYLHHVCQKHSSSYLLDLTFHGSEFLTQDLAWITCVSSAIEHVIGLSPKLTTRGGTTDGRFLKNLAPVLEIGMPETTIHQVNERVRVEDFECLSSIYTQILQEYEKFYRI</sequence>
<comment type="subunit">
    <text evidence="3">Homodimer.</text>
</comment>
<evidence type="ECO:0000256" key="9">
    <source>
        <dbReference type="ARBA" id="ARBA00022833"/>
    </source>
</evidence>
<accession>W6TFE3</accession>
<dbReference type="PANTHER" id="PTHR43808">
    <property type="entry name" value="ACETYLORNITHINE DEACETYLASE"/>
    <property type="match status" value="1"/>
</dbReference>
<dbReference type="AlphaFoldDB" id="W6TFE3"/>
<evidence type="ECO:0000256" key="2">
    <source>
        <dbReference type="ARBA" id="ARBA00006746"/>
    </source>
</evidence>
<evidence type="ECO:0000256" key="7">
    <source>
        <dbReference type="ARBA" id="ARBA00022723"/>
    </source>
</evidence>
<organism evidence="16 17">
    <name type="scientific">Holospora obtusa F1</name>
    <dbReference type="NCBI Taxonomy" id="1399147"/>
    <lineage>
        <taxon>Bacteria</taxon>
        <taxon>Pseudomonadati</taxon>
        <taxon>Pseudomonadota</taxon>
        <taxon>Alphaproteobacteria</taxon>
        <taxon>Holosporales</taxon>
        <taxon>Holosporaceae</taxon>
        <taxon>Holospora</taxon>
    </lineage>
</organism>
<dbReference type="GO" id="GO:0008777">
    <property type="term" value="F:acetylornithine deacetylase activity"/>
    <property type="evidence" value="ECO:0007669"/>
    <property type="project" value="TreeGrafter"/>
</dbReference>
<gene>
    <name evidence="16" type="ORF">P618_201126</name>
</gene>
<dbReference type="NCBIfam" id="NF009557">
    <property type="entry name" value="PRK13009.1"/>
    <property type="match status" value="1"/>
</dbReference>
<evidence type="ECO:0000256" key="8">
    <source>
        <dbReference type="ARBA" id="ARBA00022801"/>
    </source>
</evidence>
<dbReference type="InterPro" id="IPR050072">
    <property type="entry name" value="Peptidase_M20A"/>
</dbReference>
<evidence type="ECO:0000256" key="14">
    <source>
        <dbReference type="NCBIfam" id="TIGR01246"/>
    </source>
</evidence>
<evidence type="ECO:0000313" key="17">
    <source>
        <dbReference type="Proteomes" id="UP000019112"/>
    </source>
</evidence>
<dbReference type="RefSeq" id="WP_021827310.1">
    <property type="nucleotide sequence ID" value="NZ_AWTR02000088.1"/>
</dbReference>
<keyword evidence="10" id="KW-0220">Diaminopimelate biosynthesis</keyword>
<dbReference type="GO" id="GO:0046872">
    <property type="term" value="F:metal ion binding"/>
    <property type="evidence" value="ECO:0007669"/>
    <property type="project" value="UniProtKB-KW"/>
</dbReference>
<comment type="similarity">
    <text evidence="2">Belongs to the peptidase M20A family. DapE subfamily.</text>
</comment>
<evidence type="ECO:0000256" key="3">
    <source>
        <dbReference type="ARBA" id="ARBA00011738"/>
    </source>
</evidence>
<keyword evidence="8" id="KW-0378">Hydrolase</keyword>
<evidence type="ECO:0000256" key="5">
    <source>
        <dbReference type="ARBA" id="ARBA00022391"/>
    </source>
</evidence>
<dbReference type="UniPathway" id="UPA00034">
    <property type="reaction ID" value="UER00021"/>
</dbReference>
<keyword evidence="6" id="KW-0028">Amino-acid biosynthesis</keyword>
<dbReference type="SUPFAM" id="SSF53187">
    <property type="entry name" value="Zn-dependent exopeptidases"/>
    <property type="match status" value="1"/>
</dbReference>
<evidence type="ECO:0000256" key="4">
    <source>
        <dbReference type="ARBA" id="ARBA00011921"/>
    </source>
</evidence>
<dbReference type="NCBIfam" id="TIGR01246">
    <property type="entry name" value="dapE_proteo"/>
    <property type="match status" value="1"/>
</dbReference>
<keyword evidence="12" id="KW-0170">Cobalt</keyword>
<comment type="caution">
    <text evidence="16">The sequence shown here is derived from an EMBL/GenBank/DDBJ whole genome shotgun (WGS) entry which is preliminary data.</text>
</comment>
<reference evidence="16 17" key="1">
    <citation type="journal article" date="2014" name="FEMS Microbiol. Lett.">
        <title>Draft genome sequences of three Holospora species (Holospora obtusa, Holospora undulata, and Holospora elegans), endonuclear symbiotic bacteria of the ciliate Paramecium caudatum.</title>
        <authorList>
            <person name="Dohra H."/>
            <person name="Tanaka K."/>
            <person name="Suzuki T."/>
            <person name="Fujishima M."/>
            <person name="Suzuki H."/>
        </authorList>
    </citation>
    <scope>NUCLEOTIDE SEQUENCE [LARGE SCALE GENOMIC DNA]</scope>
    <source>
        <strain evidence="16 17">F1</strain>
    </source>
</reference>
<dbReference type="Proteomes" id="UP000019112">
    <property type="component" value="Unassembled WGS sequence"/>
</dbReference>
<dbReference type="STRING" id="1399147.P618_201126"/>
<keyword evidence="17" id="KW-1185">Reference proteome</keyword>
<dbReference type="PANTHER" id="PTHR43808:SF31">
    <property type="entry name" value="N-ACETYL-L-CITRULLINE DEACETYLASE"/>
    <property type="match status" value="1"/>
</dbReference>
<dbReference type="EC" id="3.5.1.18" evidence="4 14"/>
<proteinExistence type="inferred from homology"/>
<evidence type="ECO:0000259" key="15">
    <source>
        <dbReference type="Pfam" id="PF07687"/>
    </source>
</evidence>
<evidence type="ECO:0000313" key="16">
    <source>
        <dbReference type="EMBL" id="ETZ06720.1"/>
    </source>
</evidence>
<evidence type="ECO:0000256" key="11">
    <source>
        <dbReference type="ARBA" id="ARBA00023154"/>
    </source>
</evidence>
<protein>
    <recommendedName>
        <fullName evidence="5 14">Succinyl-diaminopimelate desuccinylase</fullName>
        <ecNumber evidence="4 14">3.5.1.18</ecNumber>
    </recommendedName>
</protein>
<evidence type="ECO:0000256" key="6">
    <source>
        <dbReference type="ARBA" id="ARBA00022605"/>
    </source>
</evidence>
<keyword evidence="9" id="KW-0862">Zinc</keyword>
<dbReference type="GO" id="GO:0006526">
    <property type="term" value="P:L-arginine biosynthetic process"/>
    <property type="evidence" value="ECO:0007669"/>
    <property type="project" value="TreeGrafter"/>
</dbReference>
<comment type="pathway">
    <text evidence="1">Amino-acid biosynthesis; L-lysine biosynthesis via DAP pathway; LL-2,6-diaminopimelate from (S)-tetrahydrodipicolinate (succinylase route): step 3/3.</text>
</comment>
<name>W6TFE3_HOLOB</name>
<dbReference type="GO" id="GO:0009014">
    <property type="term" value="F:succinyl-diaminopimelate desuccinylase activity"/>
    <property type="evidence" value="ECO:0007669"/>
    <property type="project" value="UniProtKB-UniRule"/>
</dbReference>
<dbReference type="GO" id="GO:0009089">
    <property type="term" value="P:lysine biosynthetic process via diaminopimelate"/>
    <property type="evidence" value="ECO:0007669"/>
    <property type="project" value="UniProtKB-UniRule"/>
</dbReference>
<dbReference type="EMBL" id="AWTR02000088">
    <property type="protein sequence ID" value="ETZ06720.1"/>
    <property type="molecule type" value="Genomic_DNA"/>
</dbReference>
<comment type="catalytic activity">
    <reaction evidence="13">
        <text>N-succinyl-(2S,6S)-2,6-diaminopimelate + H2O = (2S,6S)-2,6-diaminopimelate + succinate</text>
        <dbReference type="Rhea" id="RHEA:22608"/>
        <dbReference type="ChEBI" id="CHEBI:15377"/>
        <dbReference type="ChEBI" id="CHEBI:30031"/>
        <dbReference type="ChEBI" id="CHEBI:57609"/>
        <dbReference type="ChEBI" id="CHEBI:58087"/>
        <dbReference type="EC" id="3.5.1.18"/>
    </reaction>
</comment>
<evidence type="ECO:0000256" key="10">
    <source>
        <dbReference type="ARBA" id="ARBA00022915"/>
    </source>
</evidence>
<dbReference type="Pfam" id="PF07687">
    <property type="entry name" value="M20_dimer"/>
    <property type="match status" value="1"/>
</dbReference>
<dbReference type="Pfam" id="PF01546">
    <property type="entry name" value="Peptidase_M20"/>
    <property type="match status" value="1"/>
</dbReference>
<keyword evidence="11" id="KW-0457">Lysine biosynthesis</keyword>
<dbReference type="Gene3D" id="3.40.630.10">
    <property type="entry name" value="Zn peptidases"/>
    <property type="match status" value="2"/>
</dbReference>
<evidence type="ECO:0000256" key="13">
    <source>
        <dbReference type="ARBA" id="ARBA00051301"/>
    </source>
</evidence>
<dbReference type="eggNOG" id="COG0624">
    <property type="taxonomic scope" value="Bacteria"/>
</dbReference>
<dbReference type="InterPro" id="IPR036264">
    <property type="entry name" value="Bact_exopeptidase_dim_dom"/>
</dbReference>
<evidence type="ECO:0000256" key="12">
    <source>
        <dbReference type="ARBA" id="ARBA00023285"/>
    </source>
</evidence>